<evidence type="ECO:0000256" key="3">
    <source>
        <dbReference type="ARBA" id="ARBA00022777"/>
    </source>
</evidence>
<dbReference type="PANTHER" id="PTHR12358:SF54">
    <property type="entry name" value="SPHINGOSINE KINASE RELATED PROTEIN"/>
    <property type="match status" value="1"/>
</dbReference>
<dbReference type="SUPFAM" id="SSF111331">
    <property type="entry name" value="NAD kinase/diacylglycerol kinase-like"/>
    <property type="match status" value="1"/>
</dbReference>
<dbReference type="Proteomes" id="UP000652761">
    <property type="component" value="Unassembled WGS sequence"/>
</dbReference>
<dbReference type="InterPro" id="IPR001206">
    <property type="entry name" value="Diacylglycerol_kinase_cat_dom"/>
</dbReference>
<evidence type="ECO:0000256" key="1">
    <source>
        <dbReference type="ARBA" id="ARBA00022679"/>
    </source>
</evidence>
<dbReference type="PANTHER" id="PTHR12358">
    <property type="entry name" value="SPHINGOSINE KINASE"/>
    <property type="match status" value="1"/>
</dbReference>
<dbReference type="InterPro" id="IPR050187">
    <property type="entry name" value="Lipid_Phosphate_FormReg"/>
</dbReference>
<dbReference type="Gene3D" id="2.60.200.40">
    <property type="match status" value="1"/>
</dbReference>
<keyword evidence="3" id="KW-0418">Kinase</keyword>
<dbReference type="AlphaFoldDB" id="A0A843VUX4"/>
<dbReference type="InterPro" id="IPR017438">
    <property type="entry name" value="ATP-NAD_kinase_N"/>
</dbReference>
<dbReference type="GO" id="GO:0006665">
    <property type="term" value="P:sphingolipid metabolic process"/>
    <property type="evidence" value="ECO:0007669"/>
    <property type="project" value="UniProtKB-ARBA"/>
</dbReference>
<dbReference type="GO" id="GO:0008654">
    <property type="term" value="P:phospholipid biosynthetic process"/>
    <property type="evidence" value="ECO:0007669"/>
    <property type="project" value="InterPro"/>
</dbReference>
<evidence type="ECO:0000313" key="7">
    <source>
        <dbReference type="Proteomes" id="UP000652761"/>
    </source>
</evidence>
<feature type="domain" description="DAGKc" evidence="5">
    <location>
        <begin position="242"/>
        <end position="388"/>
    </location>
</feature>
<dbReference type="Pfam" id="PF00781">
    <property type="entry name" value="DAGK_cat"/>
    <property type="match status" value="1"/>
</dbReference>
<proteinExistence type="predicted"/>
<sequence length="557" mass="60673">MEGRREMCALDPDHMARSVRGMATAFLATRITRPPDTWEKKARGGREGGRRRATTVAELGVLGFVSTAGMSPKLGTGGEEEKSHIHAYGHAHPGKARVATDGAIYLPGHPSPICRRQSKGGTTVFVASESQIFSRLGQHPARVFEDLDDFNARQSKCSIEGCCVIFVGIATCHLQEAEAASWPPPRLPPPHSPLRPATGETLRIWMVHWVAMAMQTPSMPRGEHQSAALDLSAGGAGGSASSSKRDFVFVINPKGANGRTGKEWKKILPHLRARLGGLCNIYESFTSGPSHAMDITREAIKEGADAVITVGGDGTLHEAVNGFFESGKPLHARDHQPQHSTAIGLIPLGTGSDFARTFGWKNDPHEAIERIAKGMKSRIDVGVIHGENGEPHYFINVADIHLSAKAGFYASKYKRFGNLCYVFGALRGFMGHTNQDLRIKVDNGDGEIFEKVTALCIGNAKFFGGGMKITPMAHPTSGNLQVVILQNFKWYDFVFKLHKLYNGTHLSERNVCSRSVRTIEVEALERTNGIFVQSDGEYLGFLPRKFSIIPGAIEMLV</sequence>
<dbReference type="GO" id="GO:0016301">
    <property type="term" value="F:kinase activity"/>
    <property type="evidence" value="ECO:0007669"/>
    <property type="project" value="UniProtKB-KW"/>
</dbReference>
<dbReference type="InterPro" id="IPR016064">
    <property type="entry name" value="NAD/diacylglycerol_kinase_sf"/>
</dbReference>
<dbReference type="SMART" id="SM00046">
    <property type="entry name" value="DAGKc"/>
    <property type="match status" value="1"/>
</dbReference>
<reference evidence="6" key="1">
    <citation type="submission" date="2017-07" db="EMBL/GenBank/DDBJ databases">
        <title>Taro Niue Genome Assembly and Annotation.</title>
        <authorList>
            <person name="Atibalentja N."/>
            <person name="Keating K."/>
            <person name="Fields C.J."/>
        </authorList>
    </citation>
    <scope>NUCLEOTIDE SEQUENCE</scope>
    <source>
        <strain evidence="6">Niue_2</strain>
        <tissue evidence="6">Leaf</tissue>
    </source>
</reference>
<accession>A0A843VUX4</accession>
<protein>
    <recommendedName>
        <fullName evidence="5">DAGKc domain-containing protein</fullName>
    </recommendedName>
</protein>
<keyword evidence="1" id="KW-0808">Transferase</keyword>
<gene>
    <name evidence="6" type="ORF">Taro_035607</name>
</gene>
<keyword evidence="4" id="KW-0067">ATP-binding</keyword>
<dbReference type="GO" id="GO:0005524">
    <property type="term" value="F:ATP binding"/>
    <property type="evidence" value="ECO:0007669"/>
    <property type="project" value="UniProtKB-KW"/>
</dbReference>
<evidence type="ECO:0000256" key="2">
    <source>
        <dbReference type="ARBA" id="ARBA00022741"/>
    </source>
</evidence>
<name>A0A843VUX4_COLES</name>
<dbReference type="Gene3D" id="3.40.50.10330">
    <property type="entry name" value="Probable inorganic polyphosphate/atp-NAD kinase, domain 1"/>
    <property type="match status" value="1"/>
</dbReference>
<dbReference type="InterPro" id="IPR005218">
    <property type="entry name" value="Diacylglycerol/lipid_kinase"/>
</dbReference>
<evidence type="ECO:0000259" key="5">
    <source>
        <dbReference type="PROSITE" id="PS50146"/>
    </source>
</evidence>
<evidence type="ECO:0000313" key="6">
    <source>
        <dbReference type="EMBL" id="MQM02833.1"/>
    </source>
</evidence>
<comment type="caution">
    <text evidence="6">The sequence shown here is derived from an EMBL/GenBank/DDBJ whole genome shotgun (WGS) entry which is preliminary data.</text>
</comment>
<dbReference type="InterPro" id="IPR045540">
    <property type="entry name" value="YegS/DAGK_C"/>
</dbReference>
<evidence type="ECO:0000256" key="4">
    <source>
        <dbReference type="ARBA" id="ARBA00022840"/>
    </source>
</evidence>
<dbReference type="NCBIfam" id="TIGR00147">
    <property type="entry name" value="YegS/Rv2252/BmrU family lipid kinase"/>
    <property type="match status" value="1"/>
</dbReference>
<dbReference type="Pfam" id="PF19279">
    <property type="entry name" value="YegS_C"/>
    <property type="match status" value="1"/>
</dbReference>
<dbReference type="GO" id="GO:0016020">
    <property type="term" value="C:membrane"/>
    <property type="evidence" value="ECO:0007669"/>
    <property type="project" value="GOC"/>
</dbReference>
<dbReference type="EMBL" id="NMUH01002926">
    <property type="protein sequence ID" value="MQM02833.1"/>
    <property type="molecule type" value="Genomic_DNA"/>
</dbReference>
<keyword evidence="7" id="KW-1185">Reference proteome</keyword>
<dbReference type="OrthoDB" id="336240at2759"/>
<dbReference type="PROSITE" id="PS50146">
    <property type="entry name" value="DAGK"/>
    <property type="match status" value="1"/>
</dbReference>
<keyword evidence="2" id="KW-0547">Nucleotide-binding</keyword>
<organism evidence="6 7">
    <name type="scientific">Colocasia esculenta</name>
    <name type="common">Wild taro</name>
    <name type="synonym">Arum esculentum</name>
    <dbReference type="NCBI Taxonomy" id="4460"/>
    <lineage>
        <taxon>Eukaryota</taxon>
        <taxon>Viridiplantae</taxon>
        <taxon>Streptophyta</taxon>
        <taxon>Embryophyta</taxon>
        <taxon>Tracheophyta</taxon>
        <taxon>Spermatophyta</taxon>
        <taxon>Magnoliopsida</taxon>
        <taxon>Liliopsida</taxon>
        <taxon>Araceae</taxon>
        <taxon>Aroideae</taxon>
        <taxon>Colocasieae</taxon>
        <taxon>Colocasia</taxon>
    </lineage>
</organism>